<feature type="transmembrane region" description="Helical" evidence="2">
    <location>
        <begin position="619"/>
        <end position="640"/>
    </location>
</feature>
<keyword evidence="4" id="KW-1185">Reference proteome</keyword>
<comment type="caution">
    <text evidence="3">The sequence shown here is derived from an EMBL/GenBank/DDBJ whole genome shotgun (WGS) entry which is preliminary data.</text>
</comment>
<keyword evidence="2" id="KW-0472">Membrane</keyword>
<organism evidence="3 4">
    <name type="scientific">Reticulomyxa filosa</name>
    <dbReference type="NCBI Taxonomy" id="46433"/>
    <lineage>
        <taxon>Eukaryota</taxon>
        <taxon>Sar</taxon>
        <taxon>Rhizaria</taxon>
        <taxon>Retaria</taxon>
        <taxon>Foraminifera</taxon>
        <taxon>Monothalamids</taxon>
        <taxon>Reticulomyxidae</taxon>
        <taxon>Reticulomyxa</taxon>
    </lineage>
</organism>
<feature type="transmembrane region" description="Helical" evidence="2">
    <location>
        <begin position="76"/>
        <end position="98"/>
    </location>
</feature>
<keyword evidence="2" id="KW-0812">Transmembrane</keyword>
<dbReference type="InterPro" id="IPR044926">
    <property type="entry name" value="RGS_subdomain_2"/>
</dbReference>
<feature type="compositionally biased region" description="Basic and acidic residues" evidence="1">
    <location>
        <begin position="274"/>
        <end position="283"/>
    </location>
</feature>
<evidence type="ECO:0000256" key="1">
    <source>
        <dbReference type="SAM" id="MobiDB-lite"/>
    </source>
</evidence>
<dbReference type="InterPro" id="IPR036305">
    <property type="entry name" value="RGS_sf"/>
</dbReference>
<feature type="transmembrane region" description="Helical" evidence="2">
    <location>
        <begin position="45"/>
        <end position="64"/>
    </location>
</feature>
<protein>
    <submittedName>
        <fullName evidence="3">Uncharacterized protein</fullName>
    </submittedName>
</protein>
<dbReference type="SUPFAM" id="SSF48097">
    <property type="entry name" value="Regulator of G-protein signaling, RGS"/>
    <property type="match status" value="1"/>
</dbReference>
<dbReference type="EMBL" id="ASPP01013265">
    <property type="protein sequence ID" value="ETO19810.1"/>
    <property type="molecule type" value="Genomic_DNA"/>
</dbReference>
<gene>
    <name evidence="3" type="ORF">RFI_17420</name>
</gene>
<reference evidence="3 4" key="1">
    <citation type="journal article" date="2013" name="Curr. Biol.">
        <title>The Genome of the Foraminiferan Reticulomyxa filosa.</title>
        <authorList>
            <person name="Glockner G."/>
            <person name="Hulsmann N."/>
            <person name="Schleicher M."/>
            <person name="Noegel A.A."/>
            <person name="Eichinger L."/>
            <person name="Gallinger C."/>
            <person name="Pawlowski J."/>
            <person name="Sierra R."/>
            <person name="Euteneuer U."/>
            <person name="Pillet L."/>
            <person name="Moustafa A."/>
            <person name="Platzer M."/>
            <person name="Groth M."/>
            <person name="Szafranski K."/>
            <person name="Schliwa M."/>
        </authorList>
    </citation>
    <scope>NUCLEOTIDE SEQUENCE [LARGE SCALE GENOMIC DNA]</scope>
</reference>
<keyword evidence="2" id="KW-1133">Transmembrane helix</keyword>
<feature type="compositionally biased region" description="Basic residues" evidence="1">
    <location>
        <begin position="259"/>
        <end position="273"/>
    </location>
</feature>
<evidence type="ECO:0000256" key="2">
    <source>
        <dbReference type="SAM" id="Phobius"/>
    </source>
</evidence>
<name>X6N0K8_RETFI</name>
<dbReference type="PANTHER" id="PTHR10845">
    <property type="entry name" value="REGULATOR OF G PROTEIN SIGNALING"/>
    <property type="match status" value="1"/>
</dbReference>
<evidence type="ECO:0000313" key="4">
    <source>
        <dbReference type="Proteomes" id="UP000023152"/>
    </source>
</evidence>
<dbReference type="PANTHER" id="PTHR10845:SF192">
    <property type="entry name" value="DOUBLE HIT, ISOFORM B"/>
    <property type="match status" value="1"/>
</dbReference>
<accession>X6N0K8</accession>
<dbReference type="AlphaFoldDB" id="X6N0K8"/>
<dbReference type="Gene3D" id="1.10.167.10">
    <property type="entry name" value="Regulator of G-protein Signalling 4, domain 2"/>
    <property type="match status" value="1"/>
</dbReference>
<feature type="non-terminal residue" evidence="3">
    <location>
        <position position="1"/>
    </location>
</feature>
<evidence type="ECO:0000313" key="3">
    <source>
        <dbReference type="EMBL" id="ETO19810.1"/>
    </source>
</evidence>
<sequence length="642" mass="74247">FFFFFFFGGGQEGSYIYQYKYAIFHCEQHMSPISEGPFGIRNEEATVLALGTYVTTGFIIMTFVDGSYENTMVHRWLRWVYYLLMMIGATIVYTVLVMNSVHLIKSQKMPLPKIPNEDEIEQHLSEQRSILKRSHNTNAPAQFIGLTLATTQINPNPIPSTVLPVSNVATTQNPMERVTSNSSALSPQPNQVTNYGITIIPQVSAYRRSVVDEVKATATRDNSATANPTEKIETQAFLAEAWEEDELDGIAEDKDKEKEKKKKDKDKKKKKKKVQGENAKKEKEEEEEEDEEEEEEEEDQGSSSSSKKGHGVTFTTPDLPVHESTLHIAVTQQKLEEEHEKFKQEEKEEQGPLVDIATMSNFPIILPVLTIESPNNNNNNNAQEYKNADEHKDGAPLLLSLDQLTQAMDEQDVDFMTPDLLRILSRAEYIKVFYEWLLWEHSLENLLFLVDVMQFKQAVASTLVHSTKIPGWRMTFPSNAIPSESIILNTCTNIYDRMQLLYEIYIPTRSQLELNLLPRSQVFLNWKFNGGGFSRNLPPEQCITWFDNVAKEVSQLLLHSLDRFVCSQVFMLFIFLFFFLLSHLFNLFFFKHRNIKRCFAKDLQLRPRHLRLHRHQMQIYFLNSLRGIINLLIFFFFNIVCE</sequence>
<dbReference type="Proteomes" id="UP000023152">
    <property type="component" value="Unassembled WGS sequence"/>
</dbReference>
<proteinExistence type="predicted"/>
<feature type="compositionally biased region" description="Acidic residues" evidence="1">
    <location>
        <begin position="284"/>
        <end position="300"/>
    </location>
</feature>
<feature type="transmembrane region" description="Helical" evidence="2">
    <location>
        <begin position="569"/>
        <end position="590"/>
    </location>
</feature>
<feature type="region of interest" description="Disordered" evidence="1">
    <location>
        <begin position="248"/>
        <end position="324"/>
    </location>
</feature>